<dbReference type="Proteomes" id="UP000324897">
    <property type="component" value="Chromosome 4"/>
</dbReference>
<feature type="compositionally biased region" description="Basic and acidic residues" evidence="2">
    <location>
        <begin position="16"/>
        <end position="33"/>
    </location>
</feature>
<proteinExistence type="predicted"/>
<evidence type="ECO:0000256" key="1">
    <source>
        <dbReference type="ARBA" id="ARBA00022737"/>
    </source>
</evidence>
<sequence length="261" mass="28921">MAQDAVPLSEANTYKRLREQENEPERDTEREMAQDTISHFSHPGHELVKRHHLGPTCLCDMCCEHLTGPAYGCDAGCDFAIHESCAGHSLTLSSPELHAHELALVQTHKELVCDVCAGRCAPRCFLYRCQPCDFDMHPYCARLPQTAVRSAQHPGHDLTLVLAQGSCAVCRHGVPAGGPPGWFYRCSPCNVDLHVSCACGAREQGSNAGARRNNGARHDERSRALAADHLRSRLQLQALQNAIDYVSPPDAEEQRRRNYYI</sequence>
<keyword evidence="5" id="KW-1185">Reference proteome</keyword>
<name>A0A5J9VS83_9POAL</name>
<dbReference type="AlphaFoldDB" id="A0A5J9VS83"/>
<dbReference type="InterPro" id="IPR004146">
    <property type="entry name" value="DC1"/>
</dbReference>
<dbReference type="PANTHER" id="PTHR47841">
    <property type="entry name" value="DIACYLGLYCEROL KINASE THETA-LIKE-RELATED"/>
    <property type="match status" value="1"/>
</dbReference>
<evidence type="ECO:0000259" key="3">
    <source>
        <dbReference type="Pfam" id="PF03107"/>
    </source>
</evidence>
<keyword evidence="1" id="KW-0677">Repeat</keyword>
<feature type="non-terminal residue" evidence="4">
    <location>
        <position position="1"/>
    </location>
</feature>
<organism evidence="4 5">
    <name type="scientific">Eragrostis curvula</name>
    <name type="common">weeping love grass</name>
    <dbReference type="NCBI Taxonomy" id="38414"/>
    <lineage>
        <taxon>Eukaryota</taxon>
        <taxon>Viridiplantae</taxon>
        <taxon>Streptophyta</taxon>
        <taxon>Embryophyta</taxon>
        <taxon>Tracheophyta</taxon>
        <taxon>Spermatophyta</taxon>
        <taxon>Magnoliopsida</taxon>
        <taxon>Liliopsida</taxon>
        <taxon>Poales</taxon>
        <taxon>Poaceae</taxon>
        <taxon>PACMAD clade</taxon>
        <taxon>Chloridoideae</taxon>
        <taxon>Eragrostideae</taxon>
        <taxon>Eragrostidinae</taxon>
        <taxon>Eragrostis</taxon>
    </lineage>
</organism>
<feature type="region of interest" description="Disordered" evidence="2">
    <location>
        <begin position="1"/>
        <end position="34"/>
    </location>
</feature>
<evidence type="ECO:0000313" key="5">
    <source>
        <dbReference type="Proteomes" id="UP000324897"/>
    </source>
</evidence>
<feature type="domain" description="DC1" evidence="3">
    <location>
        <begin position="153"/>
        <end position="198"/>
    </location>
</feature>
<evidence type="ECO:0000256" key="2">
    <source>
        <dbReference type="SAM" id="MobiDB-lite"/>
    </source>
</evidence>
<dbReference type="OrthoDB" id="945197at2759"/>
<dbReference type="InterPro" id="IPR046349">
    <property type="entry name" value="C1-like_sf"/>
</dbReference>
<dbReference type="Gramene" id="TVU37970">
    <property type="protein sequence ID" value="TVU37970"/>
    <property type="gene ID" value="EJB05_11317"/>
</dbReference>
<reference evidence="4 5" key="1">
    <citation type="journal article" date="2019" name="Sci. Rep.">
        <title>A high-quality genome of Eragrostis curvula grass provides insights into Poaceae evolution and supports new strategies to enhance forage quality.</title>
        <authorList>
            <person name="Carballo J."/>
            <person name="Santos B.A.C.M."/>
            <person name="Zappacosta D."/>
            <person name="Garbus I."/>
            <person name="Selva J.P."/>
            <person name="Gallo C.A."/>
            <person name="Diaz A."/>
            <person name="Albertini E."/>
            <person name="Caccamo M."/>
            <person name="Echenique V."/>
        </authorList>
    </citation>
    <scope>NUCLEOTIDE SEQUENCE [LARGE SCALE GENOMIC DNA]</scope>
    <source>
        <strain evidence="5">cv. Victoria</strain>
        <tissue evidence="4">Leaf</tissue>
    </source>
</reference>
<accession>A0A5J9VS83</accession>
<dbReference type="PANTHER" id="PTHR47841:SF7">
    <property type="entry name" value="CYSTEINE_HISTIDINE-RICH C1 DOMAIN PROTEIN"/>
    <property type="match status" value="1"/>
</dbReference>
<evidence type="ECO:0000313" key="4">
    <source>
        <dbReference type="EMBL" id="TVU37970.1"/>
    </source>
</evidence>
<gene>
    <name evidence="4" type="ORF">EJB05_11317</name>
</gene>
<dbReference type="EMBL" id="RWGY01000007">
    <property type="protein sequence ID" value="TVU37970.1"/>
    <property type="molecule type" value="Genomic_DNA"/>
</dbReference>
<dbReference type="SUPFAM" id="SSF57889">
    <property type="entry name" value="Cysteine-rich domain"/>
    <property type="match status" value="2"/>
</dbReference>
<comment type="caution">
    <text evidence="4">The sequence shown here is derived from an EMBL/GenBank/DDBJ whole genome shotgun (WGS) entry which is preliminary data.</text>
</comment>
<dbReference type="Pfam" id="PF03107">
    <property type="entry name" value="C1_2"/>
    <property type="match status" value="2"/>
</dbReference>
<protein>
    <recommendedName>
        <fullName evidence="3">DC1 domain-containing protein</fullName>
    </recommendedName>
</protein>
<feature type="domain" description="DC1" evidence="3">
    <location>
        <begin position="97"/>
        <end position="141"/>
    </location>
</feature>